<evidence type="ECO:0000313" key="3">
    <source>
        <dbReference type="Proteomes" id="UP001151516"/>
    </source>
</evidence>
<dbReference type="OrthoDB" id="2245455at2759"/>
<dbReference type="PANTHER" id="PTHR37327">
    <property type="entry name" value="CHROMOSOME 1, WHOLE GENOME SHOTGUN SEQUENCE"/>
    <property type="match status" value="1"/>
</dbReference>
<keyword evidence="3" id="KW-1185">Reference proteome</keyword>
<proteinExistence type="predicted"/>
<feature type="non-terminal residue" evidence="2">
    <location>
        <position position="1"/>
    </location>
</feature>
<dbReference type="EMBL" id="JANBTX010000627">
    <property type="protein sequence ID" value="KAJ2681503.1"/>
    <property type="molecule type" value="Genomic_DNA"/>
</dbReference>
<feature type="region of interest" description="Disordered" evidence="1">
    <location>
        <begin position="176"/>
        <end position="195"/>
    </location>
</feature>
<dbReference type="PANTHER" id="PTHR37327:SF1">
    <property type="entry name" value="MICROTUBULE INTERACTING AND TRANSPORT DOMAIN-CONTAINING PROTEIN"/>
    <property type="match status" value="1"/>
</dbReference>
<reference evidence="2" key="1">
    <citation type="submission" date="2022-07" db="EMBL/GenBank/DDBJ databases">
        <title>Phylogenomic reconstructions and comparative analyses of Kickxellomycotina fungi.</title>
        <authorList>
            <person name="Reynolds N.K."/>
            <person name="Stajich J.E."/>
            <person name="Barry K."/>
            <person name="Grigoriev I.V."/>
            <person name="Crous P."/>
            <person name="Smith M.E."/>
        </authorList>
    </citation>
    <scope>NUCLEOTIDE SEQUENCE</scope>
    <source>
        <strain evidence="2">CBS 109367</strain>
    </source>
</reference>
<organism evidence="2 3">
    <name type="scientific">Coemansia spiralis</name>
    <dbReference type="NCBI Taxonomy" id="417178"/>
    <lineage>
        <taxon>Eukaryota</taxon>
        <taxon>Fungi</taxon>
        <taxon>Fungi incertae sedis</taxon>
        <taxon>Zoopagomycota</taxon>
        <taxon>Kickxellomycotina</taxon>
        <taxon>Kickxellomycetes</taxon>
        <taxon>Kickxellales</taxon>
        <taxon>Kickxellaceae</taxon>
        <taxon>Coemansia</taxon>
    </lineage>
</organism>
<accession>A0A9W8GCW9</accession>
<evidence type="ECO:0000256" key="1">
    <source>
        <dbReference type="SAM" id="MobiDB-lite"/>
    </source>
</evidence>
<feature type="compositionally biased region" description="Polar residues" evidence="1">
    <location>
        <begin position="411"/>
        <end position="420"/>
    </location>
</feature>
<protein>
    <submittedName>
        <fullName evidence="2">Uncharacterized protein</fullName>
    </submittedName>
</protein>
<feature type="region of interest" description="Disordered" evidence="1">
    <location>
        <begin position="103"/>
        <end position="130"/>
    </location>
</feature>
<feature type="region of interest" description="Disordered" evidence="1">
    <location>
        <begin position="437"/>
        <end position="494"/>
    </location>
</feature>
<gene>
    <name evidence="2" type="ORF">IWW39_006319</name>
</gene>
<sequence>EDQRLEMFEPHFGTFHQDIGPAPPKSSPLSPLWFIATLQRSMVSSGAHLTPSLFIPRRLWYQAGIRIAAIDTKLGVLAQLTQSFASVNSLVSLPDIDALLAPPAPNNASIEEGERRRAETTPWESEEARGRVGNYERDAFHKSCVALHHWLNKLEDSLDGNRRMLAKKLKFVNPSSTATAAGSANGSGMAGPSSSSLSILTAPAAISSDSLHASVTHLPSFATTAGSLEGSQPTNTSFPSLSLSNGDIHASNQMASISPLSPAAELPEHSRVSDARLNDVGGSIAIGSGISGGASTVGTSKDQLSKDQMANARFKGLGKLGKSVDRLYSNIQKEKLDDTSMYVAALQRMFEAAMILETLLHYFSRIASDADMAGWFTDVPQSPVSLAGKRPQLGRNTPDAGARGPPVGSPLATQATLASEPSVSSIGSATALSAAGRKSSNASISASGASADKKNRRRSNYFGQRQNSTSGPADSTDNIPGMIITRTSSKPRGESFSVVPRLVPAVPGGAASSVHNFTGGRFVVPQSPIKNPMSFVQQGKGRAPGVLYARLVKVAEWLNQVLLAWVVRDLQVLFAKYIKRLREWVIE</sequence>
<evidence type="ECO:0000313" key="2">
    <source>
        <dbReference type="EMBL" id="KAJ2681503.1"/>
    </source>
</evidence>
<feature type="compositionally biased region" description="Low complexity" evidence="1">
    <location>
        <begin position="439"/>
        <end position="450"/>
    </location>
</feature>
<dbReference type="AlphaFoldDB" id="A0A9W8GCW9"/>
<dbReference type="Proteomes" id="UP001151516">
    <property type="component" value="Unassembled WGS sequence"/>
</dbReference>
<comment type="caution">
    <text evidence="2">The sequence shown here is derived from an EMBL/GenBank/DDBJ whole genome shotgun (WGS) entry which is preliminary data.</text>
</comment>
<feature type="compositionally biased region" description="Polar residues" evidence="1">
    <location>
        <begin position="461"/>
        <end position="478"/>
    </location>
</feature>
<feature type="region of interest" description="Disordered" evidence="1">
    <location>
        <begin position="383"/>
        <end position="420"/>
    </location>
</feature>
<name>A0A9W8GCW9_9FUNG</name>